<sequence length="31" mass="3338">MRLLGFALLLALASCATTYAGGEPLYDDEVY</sequence>
<comment type="caution">
    <text evidence="1">The sequence shown here is derived from an EMBL/GenBank/DDBJ whole genome shotgun (WGS) entry which is preliminary data.</text>
</comment>
<organism evidence="1 2">
    <name type="scientific">Parasphingopyxis lamellibrachiae</name>
    <dbReference type="NCBI Taxonomy" id="680125"/>
    <lineage>
        <taxon>Bacteria</taxon>
        <taxon>Pseudomonadati</taxon>
        <taxon>Pseudomonadota</taxon>
        <taxon>Alphaproteobacteria</taxon>
        <taxon>Sphingomonadales</taxon>
        <taxon>Sphingomonadaceae</taxon>
        <taxon>Parasphingopyxis</taxon>
    </lineage>
</organism>
<name>A0A3D9FCX0_9SPHN</name>
<dbReference type="AlphaFoldDB" id="A0A3D9FCX0"/>
<accession>A0A3D9FCX0</accession>
<dbReference type="Proteomes" id="UP000256310">
    <property type="component" value="Unassembled WGS sequence"/>
</dbReference>
<gene>
    <name evidence="1" type="ORF">DFR46_0654</name>
</gene>
<evidence type="ECO:0000313" key="2">
    <source>
        <dbReference type="Proteomes" id="UP000256310"/>
    </source>
</evidence>
<keyword evidence="2" id="KW-1185">Reference proteome</keyword>
<dbReference type="EMBL" id="QRDP01000004">
    <property type="protein sequence ID" value="RED15655.1"/>
    <property type="molecule type" value="Genomic_DNA"/>
</dbReference>
<reference evidence="1 2" key="1">
    <citation type="submission" date="2018-07" db="EMBL/GenBank/DDBJ databases">
        <title>Genomic Encyclopedia of Type Strains, Phase IV (KMG-IV): sequencing the most valuable type-strain genomes for metagenomic binning, comparative biology and taxonomic classification.</title>
        <authorList>
            <person name="Goeker M."/>
        </authorList>
    </citation>
    <scope>NUCLEOTIDE SEQUENCE [LARGE SCALE GENOMIC DNA]</scope>
    <source>
        <strain evidence="1 2">DSM 26725</strain>
    </source>
</reference>
<evidence type="ECO:0000313" key="1">
    <source>
        <dbReference type="EMBL" id="RED15655.1"/>
    </source>
</evidence>
<protein>
    <recommendedName>
        <fullName evidence="3">Lipoprotein</fullName>
    </recommendedName>
</protein>
<evidence type="ECO:0008006" key="3">
    <source>
        <dbReference type="Google" id="ProtNLM"/>
    </source>
</evidence>
<dbReference type="PROSITE" id="PS51257">
    <property type="entry name" value="PROKAR_LIPOPROTEIN"/>
    <property type="match status" value="1"/>
</dbReference>
<proteinExistence type="predicted"/>